<dbReference type="NCBIfam" id="TIGR00328">
    <property type="entry name" value="flhB"/>
    <property type="match status" value="1"/>
</dbReference>
<feature type="transmembrane region" description="Helical" evidence="13">
    <location>
        <begin position="189"/>
        <end position="211"/>
    </location>
</feature>
<feature type="region of interest" description="Disordered" evidence="14">
    <location>
        <begin position="1"/>
        <end position="24"/>
    </location>
</feature>
<comment type="function">
    <text evidence="12 13">Required for formation of the rod structure in the basal body of the flagellar apparatus. Together with FliI and FliH, may constitute the export apparatus of flagellin.</text>
</comment>
<evidence type="ECO:0000256" key="4">
    <source>
        <dbReference type="ARBA" id="ARBA00022448"/>
    </source>
</evidence>
<dbReference type="FunFam" id="3.40.1690.10:FF:000001">
    <property type="entry name" value="Flagellar biosynthetic protein FlhB"/>
    <property type="match status" value="1"/>
</dbReference>
<feature type="transmembrane region" description="Helical" evidence="13">
    <location>
        <begin position="149"/>
        <end position="169"/>
    </location>
</feature>
<evidence type="ECO:0000256" key="14">
    <source>
        <dbReference type="SAM" id="MobiDB-lite"/>
    </source>
</evidence>
<evidence type="ECO:0000313" key="15">
    <source>
        <dbReference type="EMBL" id="GEO80294.1"/>
    </source>
</evidence>
<organism evidence="15 16">
    <name type="scientific">Pararhodospirillum oryzae</name>
    <dbReference type="NCBI Taxonomy" id="478448"/>
    <lineage>
        <taxon>Bacteria</taxon>
        <taxon>Pseudomonadati</taxon>
        <taxon>Pseudomonadota</taxon>
        <taxon>Alphaproteobacteria</taxon>
        <taxon>Rhodospirillales</taxon>
        <taxon>Rhodospirillaceae</taxon>
        <taxon>Pararhodospirillum</taxon>
    </lineage>
</organism>
<keyword evidence="6 13" id="KW-0812">Transmembrane</keyword>
<evidence type="ECO:0000256" key="9">
    <source>
        <dbReference type="ARBA" id="ARBA00022989"/>
    </source>
</evidence>
<dbReference type="GO" id="GO:0009306">
    <property type="term" value="P:protein secretion"/>
    <property type="evidence" value="ECO:0007669"/>
    <property type="project" value="InterPro"/>
</dbReference>
<dbReference type="InterPro" id="IPR006135">
    <property type="entry name" value="T3SS_substrate_exporter"/>
</dbReference>
<dbReference type="OrthoDB" id="9807950at2"/>
<dbReference type="RefSeq" id="WP_147162359.1">
    <property type="nucleotide sequence ID" value="NZ_BJZO01000007.1"/>
</dbReference>
<dbReference type="PRINTS" id="PR00950">
    <property type="entry name" value="TYPE3IMSPROT"/>
</dbReference>
<evidence type="ECO:0000256" key="13">
    <source>
        <dbReference type="RuleBase" id="RU364091"/>
    </source>
</evidence>
<dbReference type="Gene3D" id="3.40.1690.10">
    <property type="entry name" value="secretion proteins EscU"/>
    <property type="match status" value="1"/>
</dbReference>
<evidence type="ECO:0000256" key="1">
    <source>
        <dbReference type="ARBA" id="ARBA00004651"/>
    </source>
</evidence>
<accession>A0A512H4A3</accession>
<keyword evidence="15" id="KW-0966">Cell projection</keyword>
<reference evidence="15 16" key="1">
    <citation type="submission" date="2019-07" db="EMBL/GenBank/DDBJ databases">
        <title>Whole genome shotgun sequence of Rhodospirillum oryzae NBRC 107573.</title>
        <authorList>
            <person name="Hosoyama A."/>
            <person name="Uohara A."/>
            <person name="Ohji S."/>
            <person name="Ichikawa N."/>
        </authorList>
    </citation>
    <scope>NUCLEOTIDE SEQUENCE [LARGE SCALE GENOMIC DNA]</scope>
    <source>
        <strain evidence="15 16">NBRC 107573</strain>
    </source>
</reference>
<keyword evidence="11 13" id="KW-1006">Bacterial flagellum protein export</keyword>
<evidence type="ECO:0000256" key="2">
    <source>
        <dbReference type="ARBA" id="ARBA00010690"/>
    </source>
</evidence>
<comment type="caution">
    <text evidence="15">The sequence shown here is derived from an EMBL/GenBank/DDBJ whole genome shotgun (WGS) entry which is preliminary data.</text>
</comment>
<gene>
    <name evidence="13 15" type="primary">flhB</name>
    <name evidence="15" type="ORF">ROR02_04250</name>
</gene>
<evidence type="ECO:0000256" key="6">
    <source>
        <dbReference type="ARBA" id="ARBA00022692"/>
    </source>
</evidence>
<feature type="transmembrane region" description="Helical" evidence="13">
    <location>
        <begin position="93"/>
        <end position="117"/>
    </location>
</feature>
<evidence type="ECO:0000256" key="10">
    <source>
        <dbReference type="ARBA" id="ARBA00023136"/>
    </source>
</evidence>
<name>A0A512H4A3_9PROT</name>
<proteinExistence type="inferred from homology"/>
<feature type="transmembrane region" description="Helical" evidence="13">
    <location>
        <begin position="36"/>
        <end position="54"/>
    </location>
</feature>
<keyword evidence="15" id="KW-0969">Cilium</keyword>
<dbReference type="SUPFAM" id="SSF160544">
    <property type="entry name" value="EscU C-terminal domain-like"/>
    <property type="match status" value="1"/>
</dbReference>
<evidence type="ECO:0000256" key="12">
    <source>
        <dbReference type="ARBA" id="ARBA00025078"/>
    </source>
</evidence>
<sequence>MADEDKDSKTEDPTSRRLGQAREDGNVPQSIEVKNFAMLGGALVMVAALAPWMADGVVQNIRPYLERPHAMTVDIDGLQEIGVGLVLGIGRYLIVPSFLFVVLALVAALGQFGLLWAPKKLTPDFKKINPISGFARLFSLRSLVEGAKGIFKVAIVSALVWVLLSPHLRAPEAMMDQDILVTMHDLYDLLVLLLWAVCIVVAVIAAADWTYQKYQFNQDMKMTKQEVKDEHKNMEGDPQVKGRIRQLRLQRSRERMMAKVPTASVVITNPTHFAVALKYDIETMSAPVLVAKGQDHIAHKIREIAEENEVPIVENPPLARALFAAVELDREIPPEHYKAVAEVIGYVMRLKQSGLSGSGRMAP</sequence>
<dbReference type="PANTHER" id="PTHR30531:SF12">
    <property type="entry name" value="FLAGELLAR BIOSYNTHETIC PROTEIN FLHB"/>
    <property type="match status" value="1"/>
</dbReference>
<dbReference type="InterPro" id="IPR006136">
    <property type="entry name" value="FlhB"/>
</dbReference>
<keyword evidence="8 13" id="KW-0653">Protein transport</keyword>
<evidence type="ECO:0000256" key="5">
    <source>
        <dbReference type="ARBA" id="ARBA00022475"/>
    </source>
</evidence>
<keyword evidence="4 13" id="KW-0813">Transport</keyword>
<keyword evidence="5 13" id="KW-1003">Cell membrane</keyword>
<keyword evidence="7 13" id="KW-1005">Bacterial flagellum biogenesis</keyword>
<dbReference type="InterPro" id="IPR029025">
    <property type="entry name" value="T3SS_substrate_exporter_C"/>
</dbReference>
<evidence type="ECO:0000313" key="16">
    <source>
        <dbReference type="Proteomes" id="UP000321567"/>
    </source>
</evidence>
<evidence type="ECO:0000256" key="8">
    <source>
        <dbReference type="ARBA" id="ARBA00022927"/>
    </source>
</evidence>
<dbReference type="Proteomes" id="UP000321567">
    <property type="component" value="Unassembled WGS sequence"/>
</dbReference>
<evidence type="ECO:0000256" key="11">
    <source>
        <dbReference type="ARBA" id="ARBA00023225"/>
    </source>
</evidence>
<comment type="subcellular location">
    <subcellularLocation>
        <location evidence="1">Cell membrane</location>
        <topology evidence="1">Multi-pass membrane protein</topology>
    </subcellularLocation>
</comment>
<keyword evidence="10 13" id="KW-0472">Membrane</keyword>
<keyword evidence="15" id="KW-0282">Flagellum</keyword>
<keyword evidence="16" id="KW-1185">Reference proteome</keyword>
<dbReference type="AlphaFoldDB" id="A0A512H4A3"/>
<dbReference type="PANTHER" id="PTHR30531">
    <property type="entry name" value="FLAGELLAR BIOSYNTHETIC PROTEIN FLHB"/>
    <property type="match status" value="1"/>
</dbReference>
<dbReference type="Gene3D" id="6.10.250.2080">
    <property type="match status" value="1"/>
</dbReference>
<protein>
    <recommendedName>
        <fullName evidence="3 13">Flagellar biosynthetic protein FlhB</fullName>
    </recommendedName>
</protein>
<evidence type="ECO:0000256" key="3">
    <source>
        <dbReference type="ARBA" id="ARBA00021622"/>
    </source>
</evidence>
<keyword evidence="9 13" id="KW-1133">Transmembrane helix</keyword>
<dbReference type="GO" id="GO:0044780">
    <property type="term" value="P:bacterial-type flagellum assembly"/>
    <property type="evidence" value="ECO:0007669"/>
    <property type="project" value="InterPro"/>
</dbReference>
<evidence type="ECO:0000256" key="7">
    <source>
        <dbReference type="ARBA" id="ARBA00022795"/>
    </source>
</evidence>
<dbReference type="EMBL" id="BJZO01000007">
    <property type="protein sequence ID" value="GEO80294.1"/>
    <property type="molecule type" value="Genomic_DNA"/>
</dbReference>
<comment type="similarity">
    <text evidence="2 13">Belongs to the type III secretion exporter family.</text>
</comment>
<dbReference type="Pfam" id="PF01312">
    <property type="entry name" value="Bac_export_2"/>
    <property type="match status" value="1"/>
</dbReference>
<dbReference type="GO" id="GO:0005886">
    <property type="term" value="C:plasma membrane"/>
    <property type="evidence" value="ECO:0007669"/>
    <property type="project" value="UniProtKB-SubCell"/>
</dbReference>